<evidence type="ECO:0000256" key="2">
    <source>
        <dbReference type="ARBA" id="ARBA00022679"/>
    </source>
</evidence>
<keyword evidence="1 7" id="KW-0723">Serine/threonine-protein kinase</keyword>
<evidence type="ECO:0000256" key="6">
    <source>
        <dbReference type="PROSITE-ProRule" id="PRU10141"/>
    </source>
</evidence>
<comment type="similarity">
    <text evidence="7">Belongs to the protein kinase superfamily.</text>
</comment>
<dbReference type="PROSITE" id="PS50011">
    <property type="entry name" value="PROTEIN_KINASE_DOM"/>
    <property type="match status" value="1"/>
</dbReference>
<evidence type="ECO:0000256" key="7">
    <source>
        <dbReference type="RuleBase" id="RU000304"/>
    </source>
</evidence>
<keyword evidence="2" id="KW-0808">Transferase</keyword>
<feature type="domain" description="Protein kinase" evidence="8">
    <location>
        <begin position="15"/>
        <end position="281"/>
    </location>
</feature>
<sequence>MPDLDASSFPPISGFRLVEQLGGGGFASVYKAIDKGGVVAACKVIAMNKATPDKERKVIHKEIQVHSTLVHDNIIRLKDALILEDDGSSKYIPGAYLLLEMAHGGDLFDKIAPDVGVSDDLAHYYMSQLFAGLGYIHDKGVCHRDLKPENLLLSINGVLKLCDFGLCAVFMYKGSTRKLKDRCGSLPYIAPELAYEGSYDAPPVDVWGAGIIMFTLLVGSTPWDEASVSSPEFMGYVNKSIWSKYPWDKIGNTAKDLLCALMAPNPSDRPSIHQVKDHPWFARQSQFATHSAGDMGQHLTQALRDTGAMDIAQPDVFTDADGDQIMATAPGTAFTQSLQFFTQLPNGLRHSPHLTRFFVSLSAAQLFPILLQTLQAIGARTKEKPPTTIVCGGYDARKMRFKGRISIEEFTWRDRNCCFVEMAREEGNPISWRQLWKMVVQSPSIQVHVLRKRA</sequence>
<dbReference type="AlphaFoldDB" id="A0A0C3B9R6"/>
<dbReference type="Proteomes" id="UP000054097">
    <property type="component" value="Unassembled WGS sequence"/>
</dbReference>
<dbReference type="GO" id="GO:0005634">
    <property type="term" value="C:nucleus"/>
    <property type="evidence" value="ECO:0007669"/>
    <property type="project" value="TreeGrafter"/>
</dbReference>
<organism evidence="9 10">
    <name type="scientific">Serendipita vermifera MAFF 305830</name>
    <dbReference type="NCBI Taxonomy" id="933852"/>
    <lineage>
        <taxon>Eukaryota</taxon>
        <taxon>Fungi</taxon>
        <taxon>Dikarya</taxon>
        <taxon>Basidiomycota</taxon>
        <taxon>Agaricomycotina</taxon>
        <taxon>Agaricomycetes</taxon>
        <taxon>Sebacinales</taxon>
        <taxon>Serendipitaceae</taxon>
        <taxon>Serendipita</taxon>
    </lineage>
</organism>
<keyword evidence="3 6" id="KW-0547">Nucleotide-binding</keyword>
<dbReference type="HOGENOM" id="CLU_000288_59_8_1"/>
<dbReference type="PROSITE" id="PS00108">
    <property type="entry name" value="PROTEIN_KINASE_ST"/>
    <property type="match status" value="1"/>
</dbReference>
<evidence type="ECO:0000256" key="1">
    <source>
        <dbReference type="ARBA" id="ARBA00022527"/>
    </source>
</evidence>
<dbReference type="InterPro" id="IPR000719">
    <property type="entry name" value="Prot_kinase_dom"/>
</dbReference>
<dbReference type="PANTHER" id="PTHR24345">
    <property type="entry name" value="SERINE/THREONINE-PROTEIN KINASE PLK"/>
    <property type="match status" value="1"/>
</dbReference>
<dbReference type="GO" id="GO:0004674">
    <property type="term" value="F:protein serine/threonine kinase activity"/>
    <property type="evidence" value="ECO:0007669"/>
    <property type="project" value="UniProtKB-KW"/>
</dbReference>
<dbReference type="PANTHER" id="PTHR24345:SF91">
    <property type="entry name" value="SERINE_THREONINE-PROTEIN KINASE PLK4"/>
    <property type="match status" value="1"/>
</dbReference>
<keyword evidence="5 6" id="KW-0067">ATP-binding</keyword>
<protein>
    <recommendedName>
        <fullName evidence="8">Protein kinase domain-containing protein</fullName>
    </recommendedName>
</protein>
<feature type="binding site" evidence="6">
    <location>
        <position position="43"/>
    </location>
    <ligand>
        <name>ATP</name>
        <dbReference type="ChEBI" id="CHEBI:30616"/>
    </ligand>
</feature>
<dbReference type="PROSITE" id="PS00107">
    <property type="entry name" value="PROTEIN_KINASE_ATP"/>
    <property type="match status" value="1"/>
</dbReference>
<keyword evidence="10" id="KW-1185">Reference proteome</keyword>
<evidence type="ECO:0000313" key="9">
    <source>
        <dbReference type="EMBL" id="KIM33560.1"/>
    </source>
</evidence>
<evidence type="ECO:0000313" key="10">
    <source>
        <dbReference type="Proteomes" id="UP000054097"/>
    </source>
</evidence>
<dbReference type="OrthoDB" id="539158at2759"/>
<dbReference type="STRING" id="933852.A0A0C3B9R6"/>
<dbReference type="GO" id="GO:0005524">
    <property type="term" value="F:ATP binding"/>
    <property type="evidence" value="ECO:0007669"/>
    <property type="project" value="UniProtKB-UniRule"/>
</dbReference>
<name>A0A0C3B9R6_SERVB</name>
<dbReference type="InterPro" id="IPR017441">
    <property type="entry name" value="Protein_kinase_ATP_BS"/>
</dbReference>
<proteinExistence type="inferred from homology"/>
<dbReference type="EMBL" id="KN824278">
    <property type="protein sequence ID" value="KIM33560.1"/>
    <property type="molecule type" value="Genomic_DNA"/>
</dbReference>
<dbReference type="FunFam" id="1.10.510.10:FF:000571">
    <property type="entry name" value="Maternal embryonic leucine zipper kinase"/>
    <property type="match status" value="1"/>
</dbReference>
<evidence type="ECO:0000256" key="5">
    <source>
        <dbReference type="ARBA" id="ARBA00022840"/>
    </source>
</evidence>
<reference evidence="9 10" key="1">
    <citation type="submission" date="2014-04" db="EMBL/GenBank/DDBJ databases">
        <authorList>
            <consortium name="DOE Joint Genome Institute"/>
            <person name="Kuo A."/>
            <person name="Zuccaro A."/>
            <person name="Kohler A."/>
            <person name="Nagy L.G."/>
            <person name="Floudas D."/>
            <person name="Copeland A."/>
            <person name="Barry K.W."/>
            <person name="Cichocki N."/>
            <person name="Veneault-Fourrey C."/>
            <person name="LaButti K."/>
            <person name="Lindquist E.A."/>
            <person name="Lipzen A."/>
            <person name="Lundell T."/>
            <person name="Morin E."/>
            <person name="Murat C."/>
            <person name="Sun H."/>
            <person name="Tunlid A."/>
            <person name="Henrissat B."/>
            <person name="Grigoriev I.V."/>
            <person name="Hibbett D.S."/>
            <person name="Martin F."/>
            <person name="Nordberg H.P."/>
            <person name="Cantor M.N."/>
            <person name="Hua S.X."/>
        </authorList>
    </citation>
    <scope>NUCLEOTIDE SEQUENCE [LARGE SCALE GENOMIC DNA]</scope>
    <source>
        <strain evidence="9 10">MAFF 305830</strain>
    </source>
</reference>
<dbReference type="SUPFAM" id="SSF56112">
    <property type="entry name" value="Protein kinase-like (PK-like)"/>
    <property type="match status" value="1"/>
</dbReference>
<evidence type="ECO:0000259" key="8">
    <source>
        <dbReference type="PROSITE" id="PS50011"/>
    </source>
</evidence>
<keyword evidence="4" id="KW-0418">Kinase</keyword>
<gene>
    <name evidence="9" type="ORF">M408DRAFT_157007</name>
</gene>
<dbReference type="InterPro" id="IPR008271">
    <property type="entry name" value="Ser/Thr_kinase_AS"/>
</dbReference>
<dbReference type="Gene3D" id="1.10.510.10">
    <property type="entry name" value="Transferase(Phosphotransferase) domain 1"/>
    <property type="match status" value="1"/>
</dbReference>
<evidence type="ECO:0000256" key="4">
    <source>
        <dbReference type="ARBA" id="ARBA00022777"/>
    </source>
</evidence>
<accession>A0A0C3B9R6</accession>
<dbReference type="InterPro" id="IPR011009">
    <property type="entry name" value="Kinase-like_dom_sf"/>
</dbReference>
<evidence type="ECO:0000256" key="3">
    <source>
        <dbReference type="ARBA" id="ARBA00022741"/>
    </source>
</evidence>
<dbReference type="SMART" id="SM00220">
    <property type="entry name" value="S_TKc"/>
    <property type="match status" value="1"/>
</dbReference>
<reference evidence="10" key="2">
    <citation type="submission" date="2015-01" db="EMBL/GenBank/DDBJ databases">
        <title>Evolutionary Origins and Diversification of the Mycorrhizal Mutualists.</title>
        <authorList>
            <consortium name="DOE Joint Genome Institute"/>
            <consortium name="Mycorrhizal Genomics Consortium"/>
            <person name="Kohler A."/>
            <person name="Kuo A."/>
            <person name="Nagy L.G."/>
            <person name="Floudas D."/>
            <person name="Copeland A."/>
            <person name="Barry K.W."/>
            <person name="Cichocki N."/>
            <person name="Veneault-Fourrey C."/>
            <person name="LaButti K."/>
            <person name="Lindquist E.A."/>
            <person name="Lipzen A."/>
            <person name="Lundell T."/>
            <person name="Morin E."/>
            <person name="Murat C."/>
            <person name="Riley R."/>
            <person name="Ohm R."/>
            <person name="Sun H."/>
            <person name="Tunlid A."/>
            <person name="Henrissat B."/>
            <person name="Grigoriev I.V."/>
            <person name="Hibbett D.S."/>
            <person name="Martin F."/>
        </authorList>
    </citation>
    <scope>NUCLEOTIDE SEQUENCE [LARGE SCALE GENOMIC DNA]</scope>
    <source>
        <strain evidence="10">MAFF 305830</strain>
    </source>
</reference>
<dbReference type="Pfam" id="PF00069">
    <property type="entry name" value="Pkinase"/>
    <property type="match status" value="1"/>
</dbReference>